<keyword evidence="2" id="KW-1185">Reference proteome</keyword>
<organism evidence="1 2">
    <name type="scientific">Gulo gulo</name>
    <name type="common">Wolverine</name>
    <name type="synonym">Gluton</name>
    <dbReference type="NCBI Taxonomy" id="48420"/>
    <lineage>
        <taxon>Eukaryota</taxon>
        <taxon>Metazoa</taxon>
        <taxon>Chordata</taxon>
        <taxon>Craniata</taxon>
        <taxon>Vertebrata</taxon>
        <taxon>Euteleostomi</taxon>
        <taxon>Mammalia</taxon>
        <taxon>Eutheria</taxon>
        <taxon>Laurasiatheria</taxon>
        <taxon>Carnivora</taxon>
        <taxon>Caniformia</taxon>
        <taxon>Musteloidea</taxon>
        <taxon>Mustelidae</taxon>
        <taxon>Guloninae</taxon>
        <taxon>Gulo</taxon>
    </lineage>
</organism>
<dbReference type="AlphaFoldDB" id="A0A9X9LQT2"/>
<feature type="non-terminal residue" evidence="1">
    <location>
        <position position="65"/>
    </location>
</feature>
<comment type="caution">
    <text evidence="1">The sequence shown here is derived from an EMBL/GenBank/DDBJ whole genome shotgun (WGS) entry which is preliminary data.</text>
</comment>
<gene>
    <name evidence="1" type="ORF">BN2614_LOCUS2</name>
</gene>
<sequence>MGSFKDGGASGHLLHKAVMPTSSPFPTAAPEDPSSSEAISRVILVLYLKNVLGQKRMWILIIRTA</sequence>
<dbReference type="Proteomes" id="UP000269945">
    <property type="component" value="Unassembled WGS sequence"/>
</dbReference>
<proteinExistence type="predicted"/>
<protein>
    <submittedName>
        <fullName evidence="1">Uncharacterized protein</fullName>
    </submittedName>
</protein>
<reference evidence="1 2" key="1">
    <citation type="submission" date="2018-10" db="EMBL/GenBank/DDBJ databases">
        <authorList>
            <person name="Ekblom R."/>
            <person name="Jareborg N."/>
        </authorList>
    </citation>
    <scope>NUCLEOTIDE SEQUENCE [LARGE SCALE GENOMIC DNA]</scope>
    <source>
        <tissue evidence="1">Muscle</tissue>
    </source>
</reference>
<accession>A0A9X9LQT2</accession>
<dbReference type="EMBL" id="CYRY02011997">
    <property type="protein sequence ID" value="VCW79430.1"/>
    <property type="molecule type" value="Genomic_DNA"/>
</dbReference>
<evidence type="ECO:0000313" key="2">
    <source>
        <dbReference type="Proteomes" id="UP000269945"/>
    </source>
</evidence>
<name>A0A9X9LQT2_GULGU</name>
<evidence type="ECO:0000313" key="1">
    <source>
        <dbReference type="EMBL" id="VCW79430.1"/>
    </source>
</evidence>